<dbReference type="GO" id="GO:0003677">
    <property type="term" value="F:DNA binding"/>
    <property type="evidence" value="ECO:0007669"/>
    <property type="project" value="InterPro"/>
</dbReference>
<gene>
    <name evidence="2" type="ORF">AWW67_14630</name>
</gene>
<dbReference type="Proteomes" id="UP000075663">
    <property type="component" value="Unassembled WGS sequence"/>
</dbReference>
<evidence type="ECO:0000259" key="1">
    <source>
        <dbReference type="SMART" id="SM01321"/>
    </source>
</evidence>
<sequence>MELQSDNIYHVYNQGNNRQAIFEGYNDYLMFLKKVRQFVKPHCDILAYCLMPNHFHFLLNVTEKSTELVKQGNIEVTRLSNSFRLLLSQYALGFNKKHDRSGSLFRQKTKSKLMVDSNQAFICFQYTHQNPWKAGLVGKMEDWEFSSFRDYSLMRNGSLCNKEIAFNLINVNEKTFVEDSYGVAIHEESRKALFN</sequence>
<dbReference type="GO" id="GO:0006313">
    <property type="term" value="P:DNA transposition"/>
    <property type="evidence" value="ECO:0007669"/>
    <property type="project" value="InterPro"/>
</dbReference>
<dbReference type="SUPFAM" id="SSF143422">
    <property type="entry name" value="Transposase IS200-like"/>
    <property type="match status" value="1"/>
</dbReference>
<dbReference type="PANTHER" id="PTHR34322">
    <property type="entry name" value="TRANSPOSASE, Y1_TNP DOMAIN-CONTAINING"/>
    <property type="match status" value="1"/>
</dbReference>
<organism evidence="2 3">
    <name type="scientific">Roseivirga seohaensis</name>
    <dbReference type="NCBI Taxonomy" id="1914963"/>
    <lineage>
        <taxon>Bacteria</taxon>
        <taxon>Pseudomonadati</taxon>
        <taxon>Bacteroidota</taxon>
        <taxon>Cytophagia</taxon>
        <taxon>Cytophagales</taxon>
        <taxon>Roseivirgaceae</taxon>
        <taxon>Roseivirga</taxon>
    </lineage>
</organism>
<dbReference type="InterPro" id="IPR036515">
    <property type="entry name" value="Transposase_17_sf"/>
</dbReference>
<protein>
    <submittedName>
        <fullName evidence="2">Transposase</fullName>
    </submittedName>
</protein>
<dbReference type="AlphaFoldDB" id="A0A150Y3U5"/>
<reference evidence="2 3" key="1">
    <citation type="submission" date="2016-01" db="EMBL/GenBank/DDBJ databases">
        <title>Genome sequencing of Roseivirga seohaensis SW-152.</title>
        <authorList>
            <person name="Selvaratnam C."/>
            <person name="Thevarajoo S."/>
            <person name="Goh K.M."/>
            <person name="Ee R."/>
            <person name="Chan K.-G."/>
            <person name="Chong C.S."/>
        </authorList>
    </citation>
    <scope>NUCLEOTIDE SEQUENCE [LARGE SCALE GENOMIC DNA]</scope>
    <source>
        <strain evidence="2 3">SW-152</strain>
    </source>
</reference>
<dbReference type="PANTHER" id="PTHR34322:SF2">
    <property type="entry name" value="TRANSPOSASE IS200-LIKE DOMAIN-CONTAINING PROTEIN"/>
    <property type="match status" value="1"/>
</dbReference>
<evidence type="ECO:0000313" key="3">
    <source>
        <dbReference type="Proteomes" id="UP000075663"/>
    </source>
</evidence>
<dbReference type="GO" id="GO:0004803">
    <property type="term" value="F:transposase activity"/>
    <property type="evidence" value="ECO:0007669"/>
    <property type="project" value="InterPro"/>
</dbReference>
<name>A0A150Y3U5_9BACT</name>
<dbReference type="SMART" id="SM01321">
    <property type="entry name" value="Y1_Tnp"/>
    <property type="match status" value="1"/>
</dbReference>
<proteinExistence type="predicted"/>
<accession>A0A150Y3U5</accession>
<comment type="caution">
    <text evidence="2">The sequence shown here is derived from an EMBL/GenBank/DDBJ whole genome shotgun (WGS) entry which is preliminary data.</text>
</comment>
<evidence type="ECO:0000313" key="2">
    <source>
        <dbReference type="EMBL" id="KYG85606.1"/>
    </source>
</evidence>
<dbReference type="Gene3D" id="3.30.70.1290">
    <property type="entry name" value="Transposase IS200-like"/>
    <property type="match status" value="1"/>
</dbReference>
<feature type="domain" description="Transposase IS200-like" evidence="1">
    <location>
        <begin position="4"/>
        <end position="130"/>
    </location>
</feature>
<dbReference type="EMBL" id="LRPB01000002">
    <property type="protein sequence ID" value="KYG85606.1"/>
    <property type="molecule type" value="Genomic_DNA"/>
</dbReference>
<dbReference type="RefSeq" id="WP_062299764.1">
    <property type="nucleotide sequence ID" value="NZ_LRPB01000002.1"/>
</dbReference>
<dbReference type="InterPro" id="IPR002686">
    <property type="entry name" value="Transposase_17"/>
</dbReference>